<name>A0ABD1VW00_9LAMI</name>
<reference evidence="3" key="1">
    <citation type="submission" date="2024-07" db="EMBL/GenBank/DDBJ databases">
        <title>Two chromosome-level genome assemblies of Korean endemic species Abeliophyllum distichum and Forsythia ovata (Oleaceae).</title>
        <authorList>
            <person name="Jang H."/>
        </authorList>
    </citation>
    <scope>NUCLEOTIDE SEQUENCE [LARGE SCALE GENOMIC DNA]</scope>
</reference>
<sequence>MDETYQMRRNDTVPWVYEKSCGHKRCGCNSRLSMVKQQTGDGWVSRKFVEVHNYVLATPSRVDKECKVGPVFDPRTGLSVDNSHGQSLMFQHGMLAHATSKLVDKASLTDARNTFLLGEFQSVCVRVKYIDNGGDIGMSRSRSKSHEEAQVVRDPNPIRAKGYEKRLKTEKEKALSQTSRQRA</sequence>
<dbReference type="AlphaFoldDB" id="A0ABD1VW00"/>
<comment type="caution">
    <text evidence="2">The sequence shown here is derived from an EMBL/GenBank/DDBJ whole genome shotgun (WGS) entry which is preliminary data.</text>
</comment>
<organism evidence="2 3">
    <name type="scientific">Abeliophyllum distichum</name>
    <dbReference type="NCBI Taxonomy" id="126358"/>
    <lineage>
        <taxon>Eukaryota</taxon>
        <taxon>Viridiplantae</taxon>
        <taxon>Streptophyta</taxon>
        <taxon>Embryophyta</taxon>
        <taxon>Tracheophyta</taxon>
        <taxon>Spermatophyta</taxon>
        <taxon>Magnoliopsida</taxon>
        <taxon>eudicotyledons</taxon>
        <taxon>Gunneridae</taxon>
        <taxon>Pentapetalae</taxon>
        <taxon>asterids</taxon>
        <taxon>lamiids</taxon>
        <taxon>Lamiales</taxon>
        <taxon>Oleaceae</taxon>
        <taxon>Forsythieae</taxon>
        <taxon>Abeliophyllum</taxon>
    </lineage>
</organism>
<gene>
    <name evidence="2" type="ORF">Adt_02550</name>
</gene>
<dbReference type="EMBL" id="JBFOLK010000001">
    <property type="protein sequence ID" value="KAL2541572.1"/>
    <property type="molecule type" value="Genomic_DNA"/>
</dbReference>
<evidence type="ECO:0000313" key="3">
    <source>
        <dbReference type="Proteomes" id="UP001604336"/>
    </source>
</evidence>
<dbReference type="Proteomes" id="UP001604336">
    <property type="component" value="Unassembled WGS sequence"/>
</dbReference>
<proteinExistence type="predicted"/>
<protein>
    <submittedName>
        <fullName evidence="2">Protein FAR1-RELATED SEQUENCE</fullName>
    </submittedName>
</protein>
<keyword evidence="3" id="KW-1185">Reference proteome</keyword>
<evidence type="ECO:0000313" key="2">
    <source>
        <dbReference type="EMBL" id="KAL2541572.1"/>
    </source>
</evidence>
<evidence type="ECO:0000256" key="1">
    <source>
        <dbReference type="SAM" id="MobiDB-lite"/>
    </source>
</evidence>
<feature type="region of interest" description="Disordered" evidence="1">
    <location>
        <begin position="138"/>
        <end position="183"/>
    </location>
</feature>
<accession>A0ABD1VW00</accession>
<feature type="compositionally biased region" description="Basic and acidic residues" evidence="1">
    <location>
        <begin position="161"/>
        <end position="174"/>
    </location>
</feature>